<dbReference type="AlphaFoldDB" id="A0A3N4IG70"/>
<keyword evidence="2" id="KW-1185">Reference proteome</keyword>
<reference evidence="1 2" key="1">
    <citation type="journal article" date="2018" name="Nat. Ecol. Evol.">
        <title>Pezizomycetes genomes reveal the molecular basis of ectomycorrhizal truffle lifestyle.</title>
        <authorList>
            <person name="Murat C."/>
            <person name="Payen T."/>
            <person name="Noel B."/>
            <person name="Kuo A."/>
            <person name="Morin E."/>
            <person name="Chen J."/>
            <person name="Kohler A."/>
            <person name="Krizsan K."/>
            <person name="Balestrini R."/>
            <person name="Da Silva C."/>
            <person name="Montanini B."/>
            <person name="Hainaut M."/>
            <person name="Levati E."/>
            <person name="Barry K.W."/>
            <person name="Belfiori B."/>
            <person name="Cichocki N."/>
            <person name="Clum A."/>
            <person name="Dockter R.B."/>
            <person name="Fauchery L."/>
            <person name="Guy J."/>
            <person name="Iotti M."/>
            <person name="Le Tacon F."/>
            <person name="Lindquist E.A."/>
            <person name="Lipzen A."/>
            <person name="Malagnac F."/>
            <person name="Mello A."/>
            <person name="Molinier V."/>
            <person name="Miyauchi S."/>
            <person name="Poulain J."/>
            <person name="Riccioni C."/>
            <person name="Rubini A."/>
            <person name="Sitrit Y."/>
            <person name="Splivallo R."/>
            <person name="Traeger S."/>
            <person name="Wang M."/>
            <person name="Zifcakova L."/>
            <person name="Wipf D."/>
            <person name="Zambonelli A."/>
            <person name="Paolocci F."/>
            <person name="Nowrousian M."/>
            <person name="Ottonello S."/>
            <person name="Baldrian P."/>
            <person name="Spatafora J.W."/>
            <person name="Henrissat B."/>
            <person name="Nagy L.G."/>
            <person name="Aury J.M."/>
            <person name="Wincker P."/>
            <person name="Grigoriev I.V."/>
            <person name="Bonfante P."/>
            <person name="Martin F.M."/>
        </authorList>
    </citation>
    <scope>NUCLEOTIDE SEQUENCE [LARGE SCALE GENOMIC DNA]</scope>
    <source>
        <strain evidence="1 2">RN42</strain>
    </source>
</reference>
<evidence type="ECO:0000313" key="2">
    <source>
        <dbReference type="Proteomes" id="UP000275078"/>
    </source>
</evidence>
<dbReference type="Proteomes" id="UP000275078">
    <property type="component" value="Unassembled WGS sequence"/>
</dbReference>
<accession>A0A3N4IG70</accession>
<dbReference type="EMBL" id="ML119657">
    <property type="protein sequence ID" value="RPA84819.1"/>
    <property type="molecule type" value="Genomic_DNA"/>
</dbReference>
<evidence type="ECO:0000313" key="1">
    <source>
        <dbReference type="EMBL" id="RPA84819.1"/>
    </source>
</evidence>
<proteinExistence type="predicted"/>
<organism evidence="1 2">
    <name type="scientific">Ascobolus immersus RN42</name>
    <dbReference type="NCBI Taxonomy" id="1160509"/>
    <lineage>
        <taxon>Eukaryota</taxon>
        <taxon>Fungi</taxon>
        <taxon>Dikarya</taxon>
        <taxon>Ascomycota</taxon>
        <taxon>Pezizomycotina</taxon>
        <taxon>Pezizomycetes</taxon>
        <taxon>Pezizales</taxon>
        <taxon>Ascobolaceae</taxon>
        <taxon>Ascobolus</taxon>
    </lineage>
</organism>
<gene>
    <name evidence="1" type="ORF">BJ508DRAFT_27347</name>
</gene>
<name>A0A3N4IG70_ASCIM</name>
<sequence>MQVTATRCRIHQRERRGASRATPWRLCHFGRSDPVWGFIGFMRGARSVCHDFVESLGVKCHGDLVGKGLFGENATVRRGPGGDPQRVSLRFLKRTFQIPNPTYQVRIKVSRASRRSLSKNHISQSRHSSTLVRLAPCCCRDLAPTLCDDLVFEGRVCIAL</sequence>
<protein>
    <submittedName>
        <fullName evidence="1">Uncharacterized protein</fullName>
    </submittedName>
</protein>